<sequence length="92" mass="10119">MLGMPRLFGRVSGIALPFPLPATPCDEHSRDSMAPWCTSRAKGWGAEVLFSNVVRRVYGGNDLSTVQRLWRVGANCRAFAASVLPCRLRSIL</sequence>
<proteinExistence type="predicted"/>
<dbReference type="EMBL" id="ML995818">
    <property type="protein sequence ID" value="KAF2771740.1"/>
    <property type="molecule type" value="Genomic_DNA"/>
</dbReference>
<organism evidence="1 2">
    <name type="scientific">Teratosphaeria nubilosa</name>
    <dbReference type="NCBI Taxonomy" id="161662"/>
    <lineage>
        <taxon>Eukaryota</taxon>
        <taxon>Fungi</taxon>
        <taxon>Dikarya</taxon>
        <taxon>Ascomycota</taxon>
        <taxon>Pezizomycotina</taxon>
        <taxon>Dothideomycetes</taxon>
        <taxon>Dothideomycetidae</taxon>
        <taxon>Mycosphaerellales</taxon>
        <taxon>Teratosphaeriaceae</taxon>
        <taxon>Teratosphaeria</taxon>
    </lineage>
</organism>
<reference evidence="1" key="1">
    <citation type="journal article" date="2020" name="Stud. Mycol.">
        <title>101 Dothideomycetes genomes: a test case for predicting lifestyles and emergence of pathogens.</title>
        <authorList>
            <person name="Haridas S."/>
            <person name="Albert R."/>
            <person name="Binder M."/>
            <person name="Bloem J."/>
            <person name="Labutti K."/>
            <person name="Salamov A."/>
            <person name="Andreopoulos B."/>
            <person name="Baker S."/>
            <person name="Barry K."/>
            <person name="Bills G."/>
            <person name="Bluhm B."/>
            <person name="Cannon C."/>
            <person name="Castanera R."/>
            <person name="Culley D."/>
            <person name="Daum C."/>
            <person name="Ezra D."/>
            <person name="Gonzalez J."/>
            <person name="Henrissat B."/>
            <person name="Kuo A."/>
            <person name="Liang C."/>
            <person name="Lipzen A."/>
            <person name="Lutzoni F."/>
            <person name="Magnuson J."/>
            <person name="Mondo S."/>
            <person name="Nolan M."/>
            <person name="Ohm R."/>
            <person name="Pangilinan J."/>
            <person name="Park H.-J."/>
            <person name="Ramirez L."/>
            <person name="Alfaro M."/>
            <person name="Sun H."/>
            <person name="Tritt A."/>
            <person name="Yoshinaga Y."/>
            <person name="Zwiers L.-H."/>
            <person name="Turgeon B."/>
            <person name="Goodwin S."/>
            <person name="Spatafora J."/>
            <person name="Crous P."/>
            <person name="Grigoriev I."/>
        </authorList>
    </citation>
    <scope>NUCLEOTIDE SEQUENCE</scope>
    <source>
        <strain evidence="1">CBS 116005</strain>
    </source>
</reference>
<name>A0A6G1LGJ4_9PEZI</name>
<keyword evidence="2" id="KW-1185">Reference proteome</keyword>
<gene>
    <name evidence="1" type="ORF">EJ03DRAFT_325381</name>
</gene>
<accession>A0A6G1LGJ4</accession>
<dbReference type="Proteomes" id="UP000799436">
    <property type="component" value="Unassembled WGS sequence"/>
</dbReference>
<protein>
    <submittedName>
        <fullName evidence="1">Uncharacterized protein</fullName>
    </submittedName>
</protein>
<evidence type="ECO:0000313" key="2">
    <source>
        <dbReference type="Proteomes" id="UP000799436"/>
    </source>
</evidence>
<evidence type="ECO:0000313" key="1">
    <source>
        <dbReference type="EMBL" id="KAF2771740.1"/>
    </source>
</evidence>
<dbReference type="AlphaFoldDB" id="A0A6G1LGJ4"/>